<keyword evidence="4" id="KW-0805">Transcription regulation</keyword>
<feature type="binding site" evidence="7">
    <location>
        <position position="120"/>
    </location>
    <ligand>
        <name>Zn(2+)</name>
        <dbReference type="ChEBI" id="CHEBI:29105"/>
    </ligand>
</feature>
<feature type="binding site" evidence="7">
    <location>
        <position position="157"/>
    </location>
    <ligand>
        <name>Zn(2+)</name>
        <dbReference type="ChEBI" id="CHEBI:29105"/>
    </ligand>
</feature>
<dbReference type="SUPFAM" id="SSF46785">
    <property type="entry name" value="Winged helix' DNA-binding domain"/>
    <property type="match status" value="1"/>
</dbReference>
<comment type="caution">
    <text evidence="8">The sequence shown here is derived from an EMBL/GenBank/DDBJ whole genome shotgun (WGS) entry which is preliminary data.</text>
</comment>
<feature type="binding site" evidence="7">
    <location>
        <position position="117"/>
    </location>
    <ligand>
        <name>Zn(2+)</name>
        <dbReference type="ChEBI" id="CHEBI:29105"/>
    </ligand>
</feature>
<dbReference type="AlphaFoldDB" id="A0A2W5Q6M7"/>
<sequence length="165" mass="17623">MPPSSLADPEAFHAHDHGACKGEALRAAEEACRARKLRLTPARAFVLETLLESHRAMTAYEVLDRLRAAGLGGQPPVAYRALDFLVANGLAHRIERLNAFVACTHGGAEHAAAFLVCRECRRVAEAPLPQTMRGLVEEAGAGGFAVEKLVVEVEGLCEACRGARA</sequence>
<dbReference type="InterPro" id="IPR043135">
    <property type="entry name" value="Fur_C"/>
</dbReference>
<dbReference type="Gene3D" id="1.10.10.10">
    <property type="entry name" value="Winged helix-like DNA-binding domain superfamily/Winged helix DNA-binding domain"/>
    <property type="match status" value="1"/>
</dbReference>
<dbReference type="GO" id="GO:0045892">
    <property type="term" value="P:negative regulation of DNA-templated transcription"/>
    <property type="evidence" value="ECO:0007669"/>
    <property type="project" value="TreeGrafter"/>
</dbReference>
<dbReference type="GO" id="GO:0000976">
    <property type="term" value="F:transcription cis-regulatory region binding"/>
    <property type="evidence" value="ECO:0007669"/>
    <property type="project" value="TreeGrafter"/>
</dbReference>
<keyword evidence="2" id="KW-0678">Repressor</keyword>
<dbReference type="GO" id="GO:1900376">
    <property type="term" value="P:regulation of secondary metabolite biosynthetic process"/>
    <property type="evidence" value="ECO:0007669"/>
    <property type="project" value="TreeGrafter"/>
</dbReference>
<keyword evidence="7" id="KW-0479">Metal-binding</keyword>
<evidence type="ECO:0000313" key="8">
    <source>
        <dbReference type="EMBL" id="PZQ50363.1"/>
    </source>
</evidence>
<dbReference type="GO" id="GO:0005829">
    <property type="term" value="C:cytosol"/>
    <property type="evidence" value="ECO:0007669"/>
    <property type="project" value="TreeGrafter"/>
</dbReference>
<dbReference type="GO" id="GO:0003700">
    <property type="term" value="F:DNA-binding transcription factor activity"/>
    <property type="evidence" value="ECO:0007669"/>
    <property type="project" value="InterPro"/>
</dbReference>
<dbReference type="Proteomes" id="UP000249185">
    <property type="component" value="Unassembled WGS sequence"/>
</dbReference>
<evidence type="ECO:0000256" key="3">
    <source>
        <dbReference type="ARBA" id="ARBA00022833"/>
    </source>
</evidence>
<dbReference type="EMBL" id="QFPW01000004">
    <property type="protein sequence ID" value="PZQ50363.1"/>
    <property type="molecule type" value="Genomic_DNA"/>
</dbReference>
<keyword evidence="5" id="KW-0238">DNA-binding</keyword>
<dbReference type="InterPro" id="IPR036388">
    <property type="entry name" value="WH-like_DNA-bd_sf"/>
</dbReference>
<keyword evidence="3 7" id="KW-0862">Zinc</keyword>
<name>A0A2W5Q6M7_RHOSU</name>
<dbReference type="InterPro" id="IPR002481">
    <property type="entry name" value="FUR"/>
</dbReference>
<evidence type="ECO:0000313" key="9">
    <source>
        <dbReference type="Proteomes" id="UP000249185"/>
    </source>
</evidence>
<evidence type="ECO:0000256" key="7">
    <source>
        <dbReference type="PIRSR" id="PIRSR602481-1"/>
    </source>
</evidence>
<dbReference type="PANTHER" id="PTHR33202:SF6">
    <property type="entry name" value="ZINC UPTAKE REGULATION PROTEIN"/>
    <property type="match status" value="1"/>
</dbReference>
<evidence type="ECO:0000256" key="5">
    <source>
        <dbReference type="ARBA" id="ARBA00023125"/>
    </source>
</evidence>
<dbReference type="Gene3D" id="3.30.1490.190">
    <property type="match status" value="1"/>
</dbReference>
<evidence type="ECO:0000256" key="4">
    <source>
        <dbReference type="ARBA" id="ARBA00023015"/>
    </source>
</evidence>
<dbReference type="PANTHER" id="PTHR33202">
    <property type="entry name" value="ZINC UPTAKE REGULATION PROTEIN"/>
    <property type="match status" value="1"/>
</dbReference>
<evidence type="ECO:0000256" key="1">
    <source>
        <dbReference type="ARBA" id="ARBA00007957"/>
    </source>
</evidence>
<protein>
    <submittedName>
        <fullName evidence="8">Fur family transcriptional regulator</fullName>
    </submittedName>
</protein>
<gene>
    <name evidence="8" type="ORF">DI556_07335</name>
</gene>
<organism evidence="8 9">
    <name type="scientific">Rhodovulum sulfidophilum</name>
    <name type="common">Rhodobacter sulfidophilus</name>
    <dbReference type="NCBI Taxonomy" id="35806"/>
    <lineage>
        <taxon>Bacteria</taxon>
        <taxon>Pseudomonadati</taxon>
        <taxon>Pseudomonadota</taxon>
        <taxon>Alphaproteobacteria</taxon>
        <taxon>Rhodobacterales</taxon>
        <taxon>Paracoccaceae</taxon>
        <taxon>Rhodovulum</taxon>
    </lineage>
</organism>
<accession>A0A2W5Q6M7</accession>
<keyword evidence="6" id="KW-0804">Transcription</keyword>
<dbReference type="InterPro" id="IPR036390">
    <property type="entry name" value="WH_DNA-bd_sf"/>
</dbReference>
<evidence type="ECO:0000256" key="2">
    <source>
        <dbReference type="ARBA" id="ARBA00022491"/>
    </source>
</evidence>
<comment type="similarity">
    <text evidence="1">Belongs to the Fur family.</text>
</comment>
<feature type="binding site" evidence="7">
    <location>
        <position position="160"/>
    </location>
    <ligand>
        <name>Zn(2+)</name>
        <dbReference type="ChEBI" id="CHEBI:29105"/>
    </ligand>
</feature>
<evidence type="ECO:0000256" key="6">
    <source>
        <dbReference type="ARBA" id="ARBA00023163"/>
    </source>
</evidence>
<reference evidence="8 9" key="1">
    <citation type="submission" date="2017-08" db="EMBL/GenBank/DDBJ databases">
        <title>Infants hospitalized years apart are colonized by the same room-sourced microbial strains.</title>
        <authorList>
            <person name="Brooks B."/>
            <person name="Olm M.R."/>
            <person name="Firek B.A."/>
            <person name="Baker R."/>
            <person name="Thomas B.C."/>
            <person name="Morowitz M.J."/>
            <person name="Banfield J.F."/>
        </authorList>
    </citation>
    <scope>NUCLEOTIDE SEQUENCE [LARGE SCALE GENOMIC DNA]</scope>
    <source>
        <strain evidence="8">S2_005_002_R2_34</strain>
    </source>
</reference>
<dbReference type="GO" id="GO:0008270">
    <property type="term" value="F:zinc ion binding"/>
    <property type="evidence" value="ECO:0007669"/>
    <property type="project" value="TreeGrafter"/>
</dbReference>
<comment type="cofactor">
    <cofactor evidence="7">
        <name>Zn(2+)</name>
        <dbReference type="ChEBI" id="CHEBI:29105"/>
    </cofactor>
    <text evidence="7">Binds 1 zinc ion per subunit.</text>
</comment>
<proteinExistence type="inferred from homology"/>